<proteinExistence type="predicted"/>
<reference evidence="2" key="1">
    <citation type="journal article" date="2019" name="Int. J. Syst. Evol. Microbiol.">
        <title>The Global Catalogue of Microorganisms (GCM) 10K type strain sequencing project: providing services to taxonomists for standard genome sequencing and annotation.</title>
        <authorList>
            <consortium name="The Broad Institute Genomics Platform"/>
            <consortium name="The Broad Institute Genome Sequencing Center for Infectious Disease"/>
            <person name="Wu L."/>
            <person name="Ma J."/>
        </authorList>
    </citation>
    <scope>NUCLEOTIDE SEQUENCE [LARGE SCALE GENOMIC DNA]</scope>
    <source>
        <strain evidence="2">KCTC 22671</strain>
    </source>
</reference>
<organism evidence="1 2">
    <name type="scientific">Flavobacterium chuncheonense</name>
    <dbReference type="NCBI Taxonomy" id="2026653"/>
    <lineage>
        <taxon>Bacteria</taxon>
        <taxon>Pseudomonadati</taxon>
        <taxon>Bacteroidota</taxon>
        <taxon>Flavobacteriia</taxon>
        <taxon>Flavobacteriales</taxon>
        <taxon>Flavobacteriaceae</taxon>
        <taxon>Flavobacterium</taxon>
    </lineage>
</organism>
<dbReference type="EMBL" id="JBHUPC010000017">
    <property type="protein sequence ID" value="MFD2892636.1"/>
    <property type="molecule type" value="Genomic_DNA"/>
</dbReference>
<gene>
    <name evidence="1" type="ORF">ACFS5J_11510</name>
</gene>
<dbReference type="RefSeq" id="WP_379812337.1">
    <property type="nucleotide sequence ID" value="NZ_JBHUPC010000017.1"/>
</dbReference>
<evidence type="ECO:0000313" key="1">
    <source>
        <dbReference type="EMBL" id="MFD2892636.1"/>
    </source>
</evidence>
<evidence type="ECO:0000313" key="2">
    <source>
        <dbReference type="Proteomes" id="UP001597534"/>
    </source>
</evidence>
<accession>A0ABW5YNI0</accession>
<dbReference type="Proteomes" id="UP001597534">
    <property type="component" value="Unassembled WGS sequence"/>
</dbReference>
<comment type="caution">
    <text evidence="1">The sequence shown here is derived from an EMBL/GenBank/DDBJ whole genome shotgun (WGS) entry which is preliminary data.</text>
</comment>
<keyword evidence="2" id="KW-1185">Reference proteome</keyword>
<sequence length="130" mass="15454">MRTLLVLLFFISFSIAYSQDFVGEYYYKSEPVNAGPFVYNLKLNEDFSYEINIHRRINKEYGPDEYFKGKGTWFQEKSKIIFQPELCGEKNEIDMTTVTARFDHKKKDELLFYSKKKMGWGLNVGMKKQN</sequence>
<name>A0ABW5YNI0_9FLAO</name>
<protein>
    <submittedName>
        <fullName evidence="1">Uncharacterized protein</fullName>
    </submittedName>
</protein>